<dbReference type="RefSeq" id="WP_237092887.1">
    <property type="nucleotide sequence ID" value="NZ_JAKKDL010000007.1"/>
</dbReference>
<comment type="caution">
    <text evidence="2">The sequence shown here is derived from an EMBL/GenBank/DDBJ whole genome shotgun (WGS) entry which is preliminary data.</text>
</comment>
<sequence>MLNKKFKLQDTLDVYISEVEADKVLVTFSRMTTRERLEITTHRDVATFLARLNGEQTATELLTTLGHFDTKQAVTLLGFLQSKHLIYEVDNKETENPRYSRQIAYFDDMVLNQSGSESQQKLQTKHIAIIGCGAVTGAMAEILARAGVEKFTLVDDKKVHQSDLHRHLFCRMNQIGSYKTDVLADYLKRINYKIETTIFRERLLPKTDLNHWIADDVDLVINGCDEPYIGHTSLKIGRFLQTKNIPMYVMGGFDAHLMSSGELVFPPRTPCIDCCQQTFQKALADWKPTYTEVEKPDILVKEINDISVNQEKLFDIGGSGGLSVMSLFSANLSCLRIIQFLVGDVKFNYKTERYEYLIDKGEMTVFEMMKQAKFCELCNG</sequence>
<dbReference type="PANTHER" id="PTHR10953:SF102">
    <property type="entry name" value="ADENYLYLTRANSFERASE AND SULFURTRANSFERASE MOCS3"/>
    <property type="match status" value="1"/>
</dbReference>
<dbReference type="PANTHER" id="PTHR10953">
    <property type="entry name" value="UBIQUITIN-ACTIVATING ENZYME E1"/>
    <property type="match status" value="1"/>
</dbReference>
<dbReference type="EMBL" id="JAKKDL010000007">
    <property type="protein sequence ID" value="MCF7529982.1"/>
    <property type="molecule type" value="Genomic_DNA"/>
</dbReference>
<protein>
    <submittedName>
        <fullName evidence="2">ThiF family adenylyltransferase</fullName>
    </submittedName>
</protein>
<gene>
    <name evidence="2" type="ORF">L4H06_07065</name>
</gene>
<dbReference type="AlphaFoldDB" id="A0AAW5AP80"/>
<keyword evidence="2" id="KW-0808">Transferase</keyword>
<dbReference type="InterPro" id="IPR000594">
    <property type="entry name" value="ThiF_NAD_FAD-bd"/>
</dbReference>
<dbReference type="InterPro" id="IPR045886">
    <property type="entry name" value="ThiF/MoeB/HesA"/>
</dbReference>
<dbReference type="GO" id="GO:0008641">
    <property type="term" value="F:ubiquitin-like modifier activating enzyme activity"/>
    <property type="evidence" value="ECO:0007669"/>
    <property type="project" value="InterPro"/>
</dbReference>
<evidence type="ECO:0000259" key="1">
    <source>
        <dbReference type="Pfam" id="PF00899"/>
    </source>
</evidence>
<evidence type="ECO:0000313" key="2">
    <source>
        <dbReference type="EMBL" id="MCF7529982.1"/>
    </source>
</evidence>
<dbReference type="Pfam" id="PF00899">
    <property type="entry name" value="ThiF"/>
    <property type="match status" value="1"/>
</dbReference>
<evidence type="ECO:0000313" key="3">
    <source>
        <dbReference type="Proteomes" id="UP001201397"/>
    </source>
</evidence>
<dbReference type="InterPro" id="IPR035985">
    <property type="entry name" value="Ubiquitin-activating_enz"/>
</dbReference>
<accession>A0AAW5AP80</accession>
<dbReference type="GO" id="GO:0005737">
    <property type="term" value="C:cytoplasm"/>
    <property type="evidence" value="ECO:0007669"/>
    <property type="project" value="TreeGrafter"/>
</dbReference>
<name>A0AAW5AP80_9NEIS</name>
<organism evidence="2 3">
    <name type="scientific">Neisseria lisongii</name>
    <dbReference type="NCBI Taxonomy" id="2912188"/>
    <lineage>
        <taxon>Bacteria</taxon>
        <taxon>Pseudomonadati</taxon>
        <taxon>Pseudomonadota</taxon>
        <taxon>Betaproteobacteria</taxon>
        <taxon>Neisseriales</taxon>
        <taxon>Neisseriaceae</taxon>
        <taxon>Neisseria</taxon>
    </lineage>
</organism>
<keyword evidence="2" id="KW-0548">Nucleotidyltransferase</keyword>
<proteinExistence type="predicted"/>
<dbReference type="SUPFAM" id="SSF69572">
    <property type="entry name" value="Activating enzymes of the ubiquitin-like proteins"/>
    <property type="match status" value="1"/>
</dbReference>
<feature type="domain" description="THIF-type NAD/FAD binding fold" evidence="1">
    <location>
        <begin position="110"/>
        <end position="372"/>
    </location>
</feature>
<dbReference type="GO" id="GO:0004792">
    <property type="term" value="F:thiosulfate-cyanide sulfurtransferase activity"/>
    <property type="evidence" value="ECO:0007669"/>
    <property type="project" value="TreeGrafter"/>
</dbReference>
<reference evidence="2" key="1">
    <citation type="submission" date="2022-01" db="EMBL/GenBank/DDBJ databases">
        <title>Neisseria sp. ZJ104.</title>
        <authorList>
            <person name="Yang C."/>
        </authorList>
    </citation>
    <scope>NUCLEOTIDE SEQUENCE</scope>
    <source>
        <strain evidence="2">ZJ104</strain>
    </source>
</reference>
<dbReference type="Proteomes" id="UP001201397">
    <property type="component" value="Unassembled WGS sequence"/>
</dbReference>
<dbReference type="GO" id="GO:0016779">
    <property type="term" value="F:nucleotidyltransferase activity"/>
    <property type="evidence" value="ECO:0007669"/>
    <property type="project" value="UniProtKB-KW"/>
</dbReference>
<dbReference type="Gene3D" id="3.40.50.720">
    <property type="entry name" value="NAD(P)-binding Rossmann-like Domain"/>
    <property type="match status" value="1"/>
</dbReference>